<sequence>MEFLGYRRNNGTFGVRNYVVVMSSVACANGVVDAIGRALPDVVPITHAYGCACGPEDIGLSQRALAGLLNNPNVGAALVIGLGCEGLKSEYLTQAVENKPVERLVIQQSGGSAATTAKGIEIASRFLHELERQQRVKAPVSELIIALECGGSDAFSGITANPAVGAAADRFVREGGTVILAETTEMIGTAHILKRRGATPELGEQIENLVNNHERHVRASLGELAGLAIGPGNMDGGLSSITEKSLGCIMKGGTTPINEVIEYGSRPSNRGLVIMDTPGYDIDSMAGMAAGGAQLILFTTGCGSTAGFPAIPVLKVASNSRIYRNMPGDMDVNAGSIIDEGKTIDEVGQEIFDLTVEVANGKKTCAEINRSVPFNYSKQGPTF</sequence>
<protein>
    <submittedName>
        <fullName evidence="5">Altronate dehydratase</fullName>
    </submittedName>
</protein>
<proteinExistence type="inferred from homology"/>
<evidence type="ECO:0000259" key="4">
    <source>
        <dbReference type="Pfam" id="PF20629"/>
    </source>
</evidence>
<keyword evidence="2" id="KW-0456">Lyase</keyword>
<dbReference type="Pfam" id="PF04295">
    <property type="entry name" value="GD_AH_second"/>
    <property type="match status" value="1"/>
</dbReference>
<dbReference type="InterPro" id="IPR007392">
    <property type="entry name" value="GD_AH_second"/>
</dbReference>
<feature type="domain" description="D-galactarate/Altronate dehydratase second" evidence="3">
    <location>
        <begin position="5"/>
        <end position="130"/>
    </location>
</feature>
<comment type="caution">
    <text evidence="5">The sequence shown here is derived from an EMBL/GenBank/DDBJ whole genome shotgun (WGS) entry which is preliminary data.</text>
</comment>
<comment type="similarity">
    <text evidence="1">Belongs to the UxaA family.</text>
</comment>
<dbReference type="PROSITE" id="PS51257">
    <property type="entry name" value="PROKAR_LIPOPROTEIN"/>
    <property type="match status" value="1"/>
</dbReference>
<evidence type="ECO:0000313" key="5">
    <source>
        <dbReference type="EMBL" id="RJP68022.1"/>
    </source>
</evidence>
<dbReference type="GO" id="GO:0016829">
    <property type="term" value="F:lyase activity"/>
    <property type="evidence" value="ECO:0007669"/>
    <property type="project" value="UniProtKB-KW"/>
</dbReference>
<dbReference type="Pfam" id="PF20629">
    <property type="entry name" value="GD_AH_C"/>
    <property type="match status" value="1"/>
</dbReference>
<gene>
    <name evidence="5" type="ORF">C4532_13350</name>
</gene>
<organism evidence="5 6">
    <name type="scientific">Candidatus Abyssobacteria bacterium SURF_17</name>
    <dbReference type="NCBI Taxonomy" id="2093361"/>
    <lineage>
        <taxon>Bacteria</taxon>
        <taxon>Pseudomonadati</taxon>
        <taxon>Candidatus Hydrogenedentota</taxon>
        <taxon>Candidatus Abyssobacteria</taxon>
    </lineage>
</organism>
<dbReference type="InterPro" id="IPR048332">
    <property type="entry name" value="GD_AH_C"/>
</dbReference>
<dbReference type="AlphaFoldDB" id="A0A419EV28"/>
<dbReference type="PANTHER" id="PTHR30536">
    <property type="entry name" value="ALTRONATE/GALACTARATE DEHYDRATASE"/>
    <property type="match status" value="1"/>
</dbReference>
<dbReference type="GO" id="GO:0019698">
    <property type="term" value="P:D-galacturonate catabolic process"/>
    <property type="evidence" value="ECO:0007669"/>
    <property type="project" value="TreeGrafter"/>
</dbReference>
<feature type="domain" description="D-galactarate/Altronate dehydratase C-terminal" evidence="4">
    <location>
        <begin position="140"/>
        <end position="379"/>
    </location>
</feature>
<dbReference type="Proteomes" id="UP000285961">
    <property type="component" value="Unassembled WGS sequence"/>
</dbReference>
<name>A0A419EV28_9BACT</name>
<dbReference type="InterPro" id="IPR052172">
    <property type="entry name" value="UxaA_altronate/galactarate_dh"/>
</dbReference>
<reference evidence="5 6" key="1">
    <citation type="journal article" date="2017" name="ISME J.">
        <title>Energy and carbon metabolisms in a deep terrestrial subsurface fluid microbial community.</title>
        <authorList>
            <person name="Momper L."/>
            <person name="Jungbluth S.P."/>
            <person name="Lee M.D."/>
            <person name="Amend J.P."/>
        </authorList>
    </citation>
    <scope>NUCLEOTIDE SEQUENCE [LARGE SCALE GENOMIC DNA]</scope>
    <source>
        <strain evidence="5">SURF_17</strain>
    </source>
</reference>
<evidence type="ECO:0000259" key="3">
    <source>
        <dbReference type="Pfam" id="PF04295"/>
    </source>
</evidence>
<evidence type="ECO:0000313" key="6">
    <source>
        <dbReference type="Proteomes" id="UP000285961"/>
    </source>
</evidence>
<dbReference type="PANTHER" id="PTHR30536:SF5">
    <property type="entry name" value="ALTRONATE DEHYDRATASE"/>
    <property type="match status" value="1"/>
</dbReference>
<evidence type="ECO:0000256" key="2">
    <source>
        <dbReference type="ARBA" id="ARBA00023239"/>
    </source>
</evidence>
<dbReference type="EMBL" id="QZKI01000095">
    <property type="protein sequence ID" value="RJP68022.1"/>
    <property type="molecule type" value="Genomic_DNA"/>
</dbReference>
<evidence type="ECO:0000256" key="1">
    <source>
        <dbReference type="ARBA" id="ARBA00010986"/>
    </source>
</evidence>
<accession>A0A419EV28</accession>